<name>A0A1G8YME9_ANEMI</name>
<dbReference type="Pfam" id="PF11066">
    <property type="entry name" value="DUF2867"/>
    <property type="match status" value="1"/>
</dbReference>
<reference evidence="1 2" key="1">
    <citation type="submission" date="2016-10" db="EMBL/GenBank/DDBJ databases">
        <authorList>
            <person name="de Groot N.N."/>
        </authorList>
    </citation>
    <scope>NUCLEOTIDE SEQUENCE [LARGE SCALE GENOMIC DNA]</scope>
    <source>
        <strain evidence="1 2">DSM 2895</strain>
    </source>
</reference>
<evidence type="ECO:0008006" key="3">
    <source>
        <dbReference type="Google" id="ProtNLM"/>
    </source>
</evidence>
<organism evidence="1 2">
    <name type="scientific">Aneurinibacillus migulanus</name>
    <name type="common">Bacillus migulanus</name>
    <dbReference type="NCBI Taxonomy" id="47500"/>
    <lineage>
        <taxon>Bacteria</taxon>
        <taxon>Bacillati</taxon>
        <taxon>Bacillota</taxon>
        <taxon>Bacilli</taxon>
        <taxon>Bacillales</taxon>
        <taxon>Paenibacillaceae</taxon>
        <taxon>Aneurinibacillus group</taxon>
        <taxon>Aneurinibacillus</taxon>
    </lineage>
</organism>
<evidence type="ECO:0000313" key="1">
    <source>
        <dbReference type="EMBL" id="SDK03240.1"/>
    </source>
</evidence>
<proteinExistence type="predicted"/>
<dbReference type="Proteomes" id="UP000182836">
    <property type="component" value="Unassembled WGS sequence"/>
</dbReference>
<dbReference type="EMBL" id="FNED01000036">
    <property type="protein sequence ID" value="SDK03240.1"/>
    <property type="molecule type" value="Genomic_DNA"/>
</dbReference>
<evidence type="ECO:0000313" key="2">
    <source>
        <dbReference type="Proteomes" id="UP000182836"/>
    </source>
</evidence>
<accession>A0A1G8YME9</accession>
<gene>
    <name evidence="1" type="ORF">SAMN04487909_13632</name>
</gene>
<dbReference type="InterPro" id="IPR021295">
    <property type="entry name" value="DUF2867"/>
</dbReference>
<dbReference type="AlphaFoldDB" id="A0A1G8YME9"/>
<sequence>MGSITKLFLTSVPTWVTYLMKIRDRLVSLIGLKTSSRSKIQNIILKQGSSIGLFRVINRASHEILLGEDDRHLNFRVSILLDEVDGLKYVTVSTVVYFNNWLGRLYFVVVRRVHKAIVPAMLKNMVCNIKINTNSSH</sequence>
<protein>
    <recommendedName>
        <fullName evidence="3">DUF2867 domain-containing protein</fullName>
    </recommendedName>
</protein>